<feature type="region of interest" description="Disordered" evidence="1">
    <location>
        <begin position="53"/>
        <end position="73"/>
    </location>
</feature>
<accession>A0A8H3QWX2</accession>
<comment type="caution">
    <text evidence="2">The sequence shown here is derived from an EMBL/GenBank/DDBJ whole genome shotgun (WGS) entry which is preliminary data.</text>
</comment>
<feature type="compositionally biased region" description="Basic residues" evidence="1">
    <location>
        <begin position="54"/>
        <end position="63"/>
    </location>
</feature>
<protein>
    <submittedName>
        <fullName evidence="2">Uncharacterized protein</fullName>
    </submittedName>
</protein>
<sequence>MDQSKHYYKKDNSIRYKIRAIKEIEKEGSIIKDEKCSSPIDVKGAAFQFPVISKTRHKQHRSGGKQTDGLRQR</sequence>
<dbReference type="AlphaFoldDB" id="A0A8H3QWX2"/>
<dbReference type="Proteomes" id="UP000615446">
    <property type="component" value="Unassembled WGS sequence"/>
</dbReference>
<reference evidence="2" key="1">
    <citation type="submission" date="2019-10" db="EMBL/GenBank/DDBJ databases">
        <title>Conservation and host-specific expression of non-tandemly repeated heterogenous ribosome RNA gene in arbuscular mycorrhizal fungi.</title>
        <authorList>
            <person name="Maeda T."/>
            <person name="Kobayashi Y."/>
            <person name="Nakagawa T."/>
            <person name="Ezawa T."/>
            <person name="Yamaguchi K."/>
            <person name="Bino T."/>
            <person name="Nishimoto Y."/>
            <person name="Shigenobu S."/>
            <person name="Kawaguchi M."/>
        </authorList>
    </citation>
    <scope>NUCLEOTIDE SEQUENCE</scope>
    <source>
        <strain evidence="2">HR1</strain>
    </source>
</reference>
<proteinExistence type="predicted"/>
<evidence type="ECO:0000313" key="2">
    <source>
        <dbReference type="EMBL" id="GES94941.1"/>
    </source>
</evidence>
<evidence type="ECO:0000256" key="1">
    <source>
        <dbReference type="SAM" id="MobiDB-lite"/>
    </source>
</evidence>
<dbReference type="EMBL" id="BLAL01000239">
    <property type="protein sequence ID" value="GES94941.1"/>
    <property type="molecule type" value="Genomic_DNA"/>
</dbReference>
<gene>
    <name evidence="2" type="ORF">RCL2_002163500</name>
</gene>
<name>A0A8H3QWX2_9GLOM</name>
<evidence type="ECO:0000313" key="3">
    <source>
        <dbReference type="Proteomes" id="UP000615446"/>
    </source>
</evidence>
<organism evidence="2 3">
    <name type="scientific">Rhizophagus clarus</name>
    <dbReference type="NCBI Taxonomy" id="94130"/>
    <lineage>
        <taxon>Eukaryota</taxon>
        <taxon>Fungi</taxon>
        <taxon>Fungi incertae sedis</taxon>
        <taxon>Mucoromycota</taxon>
        <taxon>Glomeromycotina</taxon>
        <taxon>Glomeromycetes</taxon>
        <taxon>Glomerales</taxon>
        <taxon>Glomeraceae</taxon>
        <taxon>Rhizophagus</taxon>
    </lineage>
</organism>